<evidence type="ECO:0000256" key="7">
    <source>
        <dbReference type="ARBA" id="ARBA00022777"/>
    </source>
</evidence>
<comment type="subcellular location">
    <subcellularLocation>
        <location evidence="2">Cell membrane</location>
    </subcellularLocation>
</comment>
<evidence type="ECO:0000256" key="9">
    <source>
        <dbReference type="ARBA" id="ARBA00023012"/>
    </source>
</evidence>
<dbReference type="GeneID" id="97404065"/>
<gene>
    <name evidence="12" type="ORF">STRTUCAR8_10140</name>
</gene>
<evidence type="ECO:0000256" key="8">
    <source>
        <dbReference type="ARBA" id="ARBA00022989"/>
    </source>
</evidence>
<dbReference type="EMBL" id="AEJB01000104">
    <property type="protein sequence ID" value="ELP70135.1"/>
    <property type="molecule type" value="Genomic_DNA"/>
</dbReference>
<keyword evidence="5" id="KW-0808">Transferase</keyword>
<dbReference type="STRING" id="85558.T45_04649"/>
<name>L7FHG7_STRT8</name>
<dbReference type="Pfam" id="PF00512">
    <property type="entry name" value="HisKA"/>
    <property type="match status" value="1"/>
</dbReference>
<dbReference type="SUPFAM" id="SSF47384">
    <property type="entry name" value="Homodimeric domain of signal transducing histidine kinase"/>
    <property type="match status" value="1"/>
</dbReference>
<dbReference type="Pfam" id="PF00672">
    <property type="entry name" value="HAMP"/>
    <property type="match status" value="1"/>
</dbReference>
<evidence type="ECO:0000256" key="4">
    <source>
        <dbReference type="ARBA" id="ARBA00022553"/>
    </source>
</evidence>
<evidence type="ECO:0000256" key="3">
    <source>
        <dbReference type="ARBA" id="ARBA00012438"/>
    </source>
</evidence>
<keyword evidence="4" id="KW-0597">Phosphoprotein</keyword>
<dbReference type="SMART" id="SM00388">
    <property type="entry name" value="HisKA"/>
    <property type="match status" value="1"/>
</dbReference>
<keyword evidence="8 10" id="KW-1133">Transmembrane helix</keyword>
<sequence>MRCGVVRASSPASAVRDRILLAWAVLAWVCALALKVAVLVARRQARVSAAPLEDLSRHSLAVPDGDLSARAGPSDVAEIDQVARTHNEMLHSLTELLRHERDFTANASHRLHTPLTGLQLTLEAGPAEDDDAGPRPVIEETPATIRRLYDTVEEVREARQSSRHTASRYRCGRDGHEYRECSGSGLRCRAKDSRTINSFQL</sequence>
<dbReference type="Proteomes" id="UP000010931">
    <property type="component" value="Unassembled WGS sequence"/>
</dbReference>
<dbReference type="PATRIC" id="fig|698760.3.peg.1197"/>
<evidence type="ECO:0000313" key="13">
    <source>
        <dbReference type="Proteomes" id="UP000010931"/>
    </source>
</evidence>
<evidence type="ECO:0000259" key="11">
    <source>
        <dbReference type="PROSITE" id="PS50885"/>
    </source>
</evidence>
<dbReference type="InterPro" id="IPR050428">
    <property type="entry name" value="TCS_sensor_his_kinase"/>
</dbReference>
<dbReference type="InterPro" id="IPR036097">
    <property type="entry name" value="HisK_dim/P_sf"/>
</dbReference>
<comment type="caution">
    <text evidence="12">The sequence shown here is derived from an EMBL/GenBank/DDBJ whole genome shotgun (WGS) entry which is preliminary data.</text>
</comment>
<proteinExistence type="predicted"/>
<dbReference type="PROSITE" id="PS50885">
    <property type="entry name" value="HAMP"/>
    <property type="match status" value="1"/>
</dbReference>
<dbReference type="InterPro" id="IPR003660">
    <property type="entry name" value="HAMP_dom"/>
</dbReference>
<evidence type="ECO:0000313" key="12">
    <source>
        <dbReference type="EMBL" id="ELP70135.1"/>
    </source>
</evidence>
<evidence type="ECO:0000256" key="6">
    <source>
        <dbReference type="ARBA" id="ARBA00022692"/>
    </source>
</evidence>
<keyword evidence="6 10" id="KW-0812">Transmembrane</keyword>
<dbReference type="PANTHER" id="PTHR45436:SF5">
    <property type="entry name" value="SENSOR HISTIDINE KINASE TRCS"/>
    <property type="match status" value="1"/>
</dbReference>
<keyword evidence="10" id="KW-0472">Membrane</keyword>
<feature type="transmembrane region" description="Helical" evidence="10">
    <location>
        <begin position="20"/>
        <end position="41"/>
    </location>
</feature>
<dbReference type="GO" id="GO:0000155">
    <property type="term" value="F:phosphorelay sensor kinase activity"/>
    <property type="evidence" value="ECO:0007669"/>
    <property type="project" value="InterPro"/>
</dbReference>
<dbReference type="InterPro" id="IPR003661">
    <property type="entry name" value="HisK_dim/P_dom"/>
</dbReference>
<organism evidence="12 13">
    <name type="scientific">Streptomyces turgidiscabies (strain Car8)</name>
    <dbReference type="NCBI Taxonomy" id="698760"/>
    <lineage>
        <taxon>Bacteria</taxon>
        <taxon>Bacillati</taxon>
        <taxon>Actinomycetota</taxon>
        <taxon>Actinomycetes</taxon>
        <taxon>Kitasatosporales</taxon>
        <taxon>Streptomycetaceae</taxon>
        <taxon>Streptomyces</taxon>
    </lineage>
</organism>
<keyword evidence="13" id="KW-1185">Reference proteome</keyword>
<feature type="domain" description="HAMP" evidence="11">
    <location>
        <begin position="46"/>
        <end position="98"/>
    </location>
</feature>
<keyword evidence="7" id="KW-0418">Kinase</keyword>
<comment type="catalytic activity">
    <reaction evidence="1">
        <text>ATP + protein L-histidine = ADP + protein N-phospho-L-histidine.</text>
        <dbReference type="EC" id="2.7.13.3"/>
    </reaction>
</comment>
<evidence type="ECO:0000256" key="10">
    <source>
        <dbReference type="SAM" id="Phobius"/>
    </source>
</evidence>
<protein>
    <recommendedName>
        <fullName evidence="3">histidine kinase</fullName>
        <ecNumber evidence="3">2.7.13.3</ecNumber>
    </recommendedName>
</protein>
<dbReference type="SMART" id="SM00304">
    <property type="entry name" value="HAMP"/>
    <property type="match status" value="1"/>
</dbReference>
<accession>L7FHG7</accession>
<dbReference type="RefSeq" id="WP_006374569.1">
    <property type="nucleotide sequence ID" value="NZ_AEJB01000104.1"/>
</dbReference>
<evidence type="ECO:0000256" key="1">
    <source>
        <dbReference type="ARBA" id="ARBA00000085"/>
    </source>
</evidence>
<dbReference type="AlphaFoldDB" id="L7FHG7"/>
<evidence type="ECO:0000256" key="2">
    <source>
        <dbReference type="ARBA" id="ARBA00004236"/>
    </source>
</evidence>
<dbReference type="CDD" id="cd00082">
    <property type="entry name" value="HisKA"/>
    <property type="match status" value="1"/>
</dbReference>
<dbReference type="CDD" id="cd06225">
    <property type="entry name" value="HAMP"/>
    <property type="match status" value="1"/>
</dbReference>
<reference evidence="12 13" key="1">
    <citation type="journal article" date="2011" name="Plasmid">
        <title>Streptomyces turgidiscabies Car8 contains a modular pathogenicity island that shares virulence genes with other actinobacterial plant pathogens.</title>
        <authorList>
            <person name="Huguet-Tapia J.C."/>
            <person name="Badger J.H."/>
            <person name="Loria R."/>
            <person name="Pettis G.S."/>
        </authorList>
    </citation>
    <scope>NUCLEOTIDE SEQUENCE [LARGE SCALE GENOMIC DNA]</scope>
    <source>
        <strain evidence="12 13">Car8</strain>
    </source>
</reference>
<dbReference type="Gene3D" id="1.10.287.130">
    <property type="match status" value="1"/>
</dbReference>
<dbReference type="GO" id="GO:0005886">
    <property type="term" value="C:plasma membrane"/>
    <property type="evidence" value="ECO:0007669"/>
    <property type="project" value="UniProtKB-SubCell"/>
</dbReference>
<evidence type="ECO:0000256" key="5">
    <source>
        <dbReference type="ARBA" id="ARBA00022679"/>
    </source>
</evidence>
<dbReference type="PANTHER" id="PTHR45436">
    <property type="entry name" value="SENSOR HISTIDINE KINASE YKOH"/>
    <property type="match status" value="1"/>
</dbReference>
<keyword evidence="9" id="KW-0902">Two-component regulatory system</keyword>
<dbReference type="EC" id="2.7.13.3" evidence="3"/>